<dbReference type="GO" id="GO:0016491">
    <property type="term" value="F:oxidoreductase activity"/>
    <property type="evidence" value="ECO:0007669"/>
    <property type="project" value="UniProtKB-KW"/>
</dbReference>
<dbReference type="InterPro" id="IPR036736">
    <property type="entry name" value="ACP-like_sf"/>
</dbReference>
<dbReference type="SMART" id="SM00829">
    <property type="entry name" value="PKS_ER"/>
    <property type="match status" value="1"/>
</dbReference>
<dbReference type="InterPro" id="IPR049900">
    <property type="entry name" value="PKS_mFAS_DH"/>
</dbReference>
<dbReference type="SMART" id="SM00825">
    <property type="entry name" value="PKS_KS"/>
    <property type="match status" value="1"/>
</dbReference>
<dbReference type="PROSITE" id="PS52019">
    <property type="entry name" value="PKS_MFAS_DH"/>
    <property type="match status" value="1"/>
</dbReference>
<dbReference type="InterPro" id="IPR020807">
    <property type="entry name" value="PKS_DH"/>
</dbReference>
<keyword evidence="7" id="KW-0012">Acyltransferase</keyword>
<dbReference type="InterPro" id="IPR014031">
    <property type="entry name" value="Ketoacyl_synth_C"/>
</dbReference>
<dbReference type="InterPro" id="IPR016039">
    <property type="entry name" value="Thiolase-like"/>
</dbReference>
<dbReference type="InterPro" id="IPR016035">
    <property type="entry name" value="Acyl_Trfase/lysoPLipase"/>
</dbReference>
<evidence type="ECO:0000256" key="3">
    <source>
        <dbReference type="ARBA" id="ARBA00022679"/>
    </source>
</evidence>
<dbReference type="Pfam" id="PF08240">
    <property type="entry name" value="ADH_N"/>
    <property type="match status" value="1"/>
</dbReference>
<dbReference type="SMART" id="SM00823">
    <property type="entry name" value="PKS_PP"/>
    <property type="match status" value="1"/>
</dbReference>
<dbReference type="InParanoid" id="A0A507AL64"/>
<dbReference type="Gene3D" id="3.40.50.150">
    <property type="entry name" value="Vaccinia Virus protein VP39"/>
    <property type="match status" value="1"/>
</dbReference>
<dbReference type="CDD" id="cd02440">
    <property type="entry name" value="AdoMet_MTases"/>
    <property type="match status" value="1"/>
</dbReference>
<accession>A0A507AL64</accession>
<evidence type="ECO:0000256" key="1">
    <source>
        <dbReference type="ARBA" id="ARBA00022450"/>
    </source>
</evidence>
<dbReference type="RefSeq" id="XP_030989967.1">
    <property type="nucleotide sequence ID" value="XM_031135953.1"/>
</dbReference>
<dbReference type="GO" id="GO:0044550">
    <property type="term" value="P:secondary metabolite biosynthetic process"/>
    <property type="evidence" value="ECO:0007669"/>
    <property type="project" value="UniProtKB-ARBA"/>
</dbReference>
<dbReference type="InterPro" id="IPR020843">
    <property type="entry name" value="ER"/>
</dbReference>
<dbReference type="Pfam" id="PF14765">
    <property type="entry name" value="PS-DH"/>
    <property type="match status" value="1"/>
</dbReference>
<evidence type="ECO:0000259" key="10">
    <source>
        <dbReference type="PROSITE" id="PS52004"/>
    </source>
</evidence>
<feature type="domain" description="PKS/mFAS DH" evidence="11">
    <location>
        <begin position="925"/>
        <end position="1210"/>
    </location>
</feature>
<feature type="active site" description="Proton acceptor; for dehydratase activity" evidence="8">
    <location>
        <position position="957"/>
    </location>
</feature>
<feature type="domain" description="Ketosynthase family 3 (KS3)" evidence="10">
    <location>
        <begin position="32"/>
        <end position="451"/>
    </location>
</feature>
<feature type="domain" description="Carrier" evidence="9">
    <location>
        <begin position="2387"/>
        <end position="2468"/>
    </location>
</feature>
<dbReference type="CDD" id="cd05195">
    <property type="entry name" value="enoyl_red"/>
    <property type="match status" value="1"/>
</dbReference>
<dbReference type="InterPro" id="IPR020841">
    <property type="entry name" value="PKS_Beta-ketoAc_synthase_dom"/>
</dbReference>
<dbReference type="PANTHER" id="PTHR43775:SF28">
    <property type="entry name" value="SYNTHASE, PUTATIVE-RELATED"/>
    <property type="match status" value="1"/>
</dbReference>
<dbReference type="PROSITE" id="PS52004">
    <property type="entry name" value="KS3_2"/>
    <property type="match status" value="1"/>
</dbReference>
<protein>
    <submittedName>
        <fullName evidence="13">Uncharacterized protein</fullName>
    </submittedName>
</protein>
<dbReference type="SUPFAM" id="SSF47336">
    <property type="entry name" value="ACP-like"/>
    <property type="match status" value="1"/>
</dbReference>
<dbReference type="PANTHER" id="PTHR43775">
    <property type="entry name" value="FATTY ACID SYNTHASE"/>
    <property type="match status" value="1"/>
</dbReference>
<keyword evidence="2" id="KW-0597">Phosphoprotein</keyword>
<dbReference type="InterPro" id="IPR013154">
    <property type="entry name" value="ADH-like_N"/>
</dbReference>
<dbReference type="SUPFAM" id="SSF55048">
    <property type="entry name" value="Probable ACP-binding domain of malonyl-CoA ACP transacylase"/>
    <property type="match status" value="1"/>
</dbReference>
<evidence type="ECO:0000313" key="12">
    <source>
        <dbReference type="EMBL" id="TPX08256.1"/>
    </source>
</evidence>
<dbReference type="InterPro" id="IPR032821">
    <property type="entry name" value="PKS_assoc"/>
</dbReference>
<dbReference type="GO" id="GO:1901336">
    <property type="term" value="P:lactone biosynthetic process"/>
    <property type="evidence" value="ECO:0007669"/>
    <property type="project" value="UniProtKB-ARBA"/>
</dbReference>
<dbReference type="Gene3D" id="1.10.1200.10">
    <property type="entry name" value="ACP-like"/>
    <property type="match status" value="1"/>
</dbReference>
<gene>
    <name evidence="12" type="ORF">E0L32_001831</name>
    <name evidence="13" type="ORF">E0L32_001848</name>
</gene>
<dbReference type="InterPro" id="IPR001227">
    <property type="entry name" value="Ac_transferase_dom_sf"/>
</dbReference>
<name>A0A507AL64_9PEZI</name>
<dbReference type="Pfam" id="PF02801">
    <property type="entry name" value="Ketoacyl-synt_C"/>
    <property type="match status" value="1"/>
</dbReference>
<dbReference type="InterPro" id="IPR049551">
    <property type="entry name" value="PKS_DH_C"/>
</dbReference>
<dbReference type="GO" id="GO:0031177">
    <property type="term" value="F:phosphopantetheine binding"/>
    <property type="evidence" value="ECO:0007669"/>
    <property type="project" value="InterPro"/>
</dbReference>
<comment type="caution">
    <text evidence="13">The sequence shown here is derived from an EMBL/GenBank/DDBJ whole genome shotgun (WGS) entry which is preliminary data.</text>
</comment>
<dbReference type="GO" id="GO:0006633">
    <property type="term" value="P:fatty acid biosynthetic process"/>
    <property type="evidence" value="ECO:0007669"/>
    <property type="project" value="TreeGrafter"/>
</dbReference>
<dbReference type="InterPro" id="IPR013968">
    <property type="entry name" value="PKS_KR"/>
</dbReference>
<dbReference type="OrthoDB" id="329835at2759"/>
<dbReference type="GO" id="GO:0004312">
    <property type="term" value="F:fatty acid synthase activity"/>
    <property type="evidence" value="ECO:0007669"/>
    <property type="project" value="TreeGrafter"/>
</dbReference>
<keyword evidence="4" id="KW-0521">NADP</keyword>
<keyword evidence="14" id="KW-1185">Reference proteome</keyword>
<evidence type="ECO:0000256" key="6">
    <source>
        <dbReference type="ARBA" id="ARBA00023268"/>
    </source>
</evidence>
<dbReference type="Pfam" id="PF13602">
    <property type="entry name" value="ADH_zinc_N_2"/>
    <property type="match status" value="1"/>
</dbReference>
<feature type="active site" description="Proton donor; for dehydratase activity" evidence="8">
    <location>
        <position position="1126"/>
    </location>
</feature>
<reference evidence="13 14" key="1">
    <citation type="submission" date="2019-06" db="EMBL/GenBank/DDBJ databases">
        <title>Draft genome sequence of the filamentous fungus Phialemoniopsis curvata isolated from diesel fuel.</title>
        <authorList>
            <person name="Varaljay V.A."/>
            <person name="Lyon W.J."/>
            <person name="Crouch A.L."/>
            <person name="Drake C.E."/>
            <person name="Hollomon J.M."/>
            <person name="Nadeau L.J."/>
            <person name="Nunn H.S."/>
            <person name="Stevenson B.S."/>
            <person name="Bojanowski C.L."/>
            <person name="Crookes-Goodson W.J."/>
        </authorList>
    </citation>
    <scope>NUCLEOTIDE SEQUENCE [LARGE SCALE GENOMIC DNA]</scope>
    <source>
        <strain evidence="13 14">D216</strain>
    </source>
</reference>
<dbReference type="InterPro" id="IPR050091">
    <property type="entry name" value="PKS_NRPS_Biosynth_Enz"/>
</dbReference>
<dbReference type="InterPro" id="IPR016036">
    <property type="entry name" value="Malonyl_transacylase_ACP-bd"/>
</dbReference>
<dbReference type="SMART" id="SM00826">
    <property type="entry name" value="PKS_DH"/>
    <property type="match status" value="1"/>
</dbReference>
<evidence type="ECO:0000259" key="11">
    <source>
        <dbReference type="PROSITE" id="PS52019"/>
    </source>
</evidence>
<organism evidence="13 14">
    <name type="scientific">Thyridium curvatum</name>
    <dbReference type="NCBI Taxonomy" id="1093900"/>
    <lineage>
        <taxon>Eukaryota</taxon>
        <taxon>Fungi</taxon>
        <taxon>Dikarya</taxon>
        <taxon>Ascomycota</taxon>
        <taxon>Pezizomycotina</taxon>
        <taxon>Sordariomycetes</taxon>
        <taxon>Sordariomycetidae</taxon>
        <taxon>Thyridiales</taxon>
        <taxon>Thyridiaceae</taxon>
        <taxon>Thyridium</taxon>
    </lineage>
</organism>
<evidence type="ECO:0000256" key="8">
    <source>
        <dbReference type="PROSITE-ProRule" id="PRU01363"/>
    </source>
</evidence>
<evidence type="ECO:0000256" key="7">
    <source>
        <dbReference type="ARBA" id="ARBA00023315"/>
    </source>
</evidence>
<dbReference type="Gene3D" id="3.40.50.720">
    <property type="entry name" value="NAD(P)-binding Rossmann-like Domain"/>
    <property type="match status" value="1"/>
</dbReference>
<dbReference type="InterPro" id="IPR013217">
    <property type="entry name" value="Methyltransf_12"/>
</dbReference>
<dbReference type="InterPro" id="IPR042104">
    <property type="entry name" value="PKS_dehydratase_sf"/>
</dbReference>
<dbReference type="InterPro" id="IPR020806">
    <property type="entry name" value="PKS_PP-bd"/>
</dbReference>
<dbReference type="SUPFAM" id="SSF53335">
    <property type="entry name" value="S-adenosyl-L-methionine-dependent methyltransferases"/>
    <property type="match status" value="1"/>
</dbReference>
<keyword evidence="1" id="KW-0596">Phosphopantetheine</keyword>
<evidence type="ECO:0000313" key="13">
    <source>
        <dbReference type="EMBL" id="TPX08273.1"/>
    </source>
</evidence>
<dbReference type="EMBL" id="SKBQ01000007">
    <property type="protein sequence ID" value="TPX08256.1"/>
    <property type="molecule type" value="Genomic_DNA"/>
</dbReference>
<dbReference type="InterPro" id="IPR014043">
    <property type="entry name" value="Acyl_transferase_dom"/>
</dbReference>
<keyword evidence="3" id="KW-0808">Transferase</keyword>
<dbReference type="InterPro" id="IPR036291">
    <property type="entry name" value="NAD(P)-bd_dom_sf"/>
</dbReference>
<evidence type="ECO:0000256" key="4">
    <source>
        <dbReference type="ARBA" id="ARBA00022857"/>
    </source>
</evidence>
<sequence>MAPYLDDLTQMPQNDHGHCTVPEAACNCKTMADPIAICGMALRLPGGIATPDQFWEFLVNKRDARSLIPDSRFKAGSFYSKSGKTGHLRTQHGYFLDDSMLGTLDTTFFSMSRPEVERLDPQQRLLLEITRECFDSAGETAYRGRAIGTYIGSFGEDWQEIMSKDEEVVGQFKITGYGDFVLSNRLAYEYDLRGPSMTIRTGCSAALVGLHEACLAIQNGDCSAALVGGVNLIMAPGLYISMSDQAVLSPNGSCRTFDASADGYARAEGVNMIYIKKLSEATRDGNPVRAIIRGTAANADGKTPSLTMPSAESHEAMIRRAYQAAGLADIAETAFVECHGTGTPTGDPIETGTIAKLFGDAGVFIGGCKPNVGHSEGASGITSLIKAVLALEHREIPPNIKFEKPNPRIPFFEKKLTVPLDRTPWPAGRKPRVSVNSFGIGGSNAHAIIDSATDFVEVRSVAQAPTPPMSPQLLVFSANTPESLASETVNHRAYIEKNPSPSTVRDVAYTLGSRRAHLPYRAFSLVGSGVEGNISPAVKMSKSTPDLVLVFTGQGAQWPEMGVELLRNSKSFRESISTMDSILKSLPNPPAWTILEEMTKPAESSRLHNATISQPVCTAVQLALVDTLFDLGVQPFAVVGHSSGEMAAAYAAGKLTLSEAVIAAYFRGEASGSSSRPGLMAAIGMGWQDTVEFLIPGVVIACENSPSSVTISGDCDQVEKMIESIQRAKPDTLARKLKVDKAYHSHHVREIGESLFEKSCPYIRSTPDAPKSEIFSTVTGKRLRSTQPTDAAYWGLNLESPVLFRTAVANLVEYHKQRSNGLVFLEVGPHSALAGPLRQTLAQASVTCPYSSCLVRGKNGNQTFLTALGHLWQQGIQIDFKRLTNRDGSARAVADLPTYAWHHDHPILFGSRITQEWRQRRFPRHELLGSRVRESSDDDPLFRNVLLLERVPWIRDHNIHGDVIFPCAAYVGMAGEAVRQVSTGQFAGFSMRNVVIHMAMVLGESASTEIVTNLRRERLTDSLDGTWWEFTISSYNGSSWTRHCSGKVCPRSSATEDTAQPRSYPRKIQASKWYNTLRKVGANYGEQFQGLASVECSTEGHIARAKALHTALDDEVFYPLHPTKIDFFLQLFSVASAKGLGHRLDKMTVPTFIGGLDITVSSDELDMVVSAERTPRGLISGSGWAVDRHCRVVLSMTDTKLSPLEGDAAGGDRHAAARIFWHPDICFSDLTTLVRPHPEQERVLRLTEEMHLLCVREAMLRLRAIKPTMPHLRSFHDWLRIQPEPRDALDLQSVADQLSRSAFAPFAVAMKQILDNVVPIFKGEVEPLEVLLPNNTLTNLYDSMNLGDRRPLFQSLGHANPGMRILEIGAGTGGTTNKILHWLQSDVANDYMYSQYVYTDISAGFFAAAQERFRDHPRVSFQTLDISKDPLGQGFEAGTFDLVIAANVLHATPSIAKTLVNARKLLRPDGRLYMEELCCDIKAINFIMGVLPGWWLGAQDGRADEPYVSPERWDLALREAGFAGLEKTALDCPAPNHLLAYLTARPRTEERRREITVVYDEDSQGIADSVRDRLMVKGFDVFLRDLKAAPTINGDVLCVFDINRPFFDEISEEAFLAFRELATCVSRTGHGIFWLSKLSQVRCVDPRWGQVIGTARSLRNELSMDFSTCEIDNVDDHTLEKAIAVFEKFQRRRATEHIRPEYEYAIRDGVVLIPRLLPVSVHAEMGKEDDDALHPQLGLVVGQHGRLDTLSWTTRKRRKLVGDEVALEVKAVGMNFKDVLIAMGIVDSNSLDSLGLEASGVIREVGPGCCDLSRGDRVLVFGGQCFSTELVITSQLCVKMPDGLSFEDGATMPCVFSTVIHGLLDVGNLEAGQTVLVHSACGGVGLAAIQICQMIGAEVFCTVSSKRKIEYLTSTFGIPGDHIFNSRDASFLPDVMKATGNRGVDVVLNSLSGALLHASWDCVAVFGKMIEIGKRDLIGNGKLALNVFELNRSYHGVDLGHVIENRPRAGHRLLERIVRLYEEGHIHPLRPIQTFTADAVESCFRYMQKGEHIGKIVVTMNTSDGRPLKSSSSAAELSFPSDASYLLVGGLGGLGRTVSTWMVERGARHLVYLSRRAGQSTRDHEFFEELRCQGCTATAVQGSVSELSDVERAVAAARKPLRGILNMSMLLQDEAFSRMTFREWTAAVTPKVRGTWNLHKASLSQQQQQQHGPLDFFLLFSSISGVMGQPGQANYAGANTFLDAFVQYRQSLGLCAAAVDIGAMLDHGYIAENPILLERLTSQGNYGIRIPELLDALSTVVNAKVPRADQLHSFVSASQLVIGLRSTTSLSDPTNRVVWKRDRRMAYYHGRGQSTGSSEAASKTGASDELALFVRAAVGNPDLLRGAGAADFVARQLALQLFRLLLKPVEDGEEVNVNISLQDAGLDSLLAVEMRSWWKTVLGFDISVLEMLGSGTIMALGDKALRGLREKLERGLDA</sequence>
<keyword evidence="6" id="KW-0511">Multifunctional enzyme</keyword>
<dbReference type="SUPFAM" id="SSF50129">
    <property type="entry name" value="GroES-like"/>
    <property type="match status" value="1"/>
</dbReference>
<dbReference type="Gene3D" id="3.90.180.10">
    <property type="entry name" value="Medium-chain alcohol dehydrogenases, catalytic domain"/>
    <property type="match status" value="1"/>
</dbReference>
<dbReference type="Pfam" id="PF08659">
    <property type="entry name" value="KR"/>
    <property type="match status" value="1"/>
</dbReference>
<dbReference type="SUPFAM" id="SSF53901">
    <property type="entry name" value="Thiolase-like"/>
    <property type="match status" value="1"/>
</dbReference>
<dbReference type="SMART" id="SM00827">
    <property type="entry name" value="PKS_AT"/>
    <property type="match status" value="1"/>
</dbReference>
<dbReference type="Pfam" id="PF08242">
    <property type="entry name" value="Methyltransf_12"/>
    <property type="match status" value="1"/>
</dbReference>
<keyword evidence="5" id="KW-0560">Oxidoreductase</keyword>
<proteinExistence type="predicted"/>
<dbReference type="Pfam" id="PF00550">
    <property type="entry name" value="PP-binding"/>
    <property type="match status" value="1"/>
</dbReference>
<dbReference type="Pfam" id="PF00698">
    <property type="entry name" value="Acyl_transf_1"/>
    <property type="match status" value="1"/>
</dbReference>
<dbReference type="PROSITE" id="PS50075">
    <property type="entry name" value="CARRIER"/>
    <property type="match status" value="1"/>
</dbReference>
<evidence type="ECO:0000259" key="9">
    <source>
        <dbReference type="PROSITE" id="PS50075"/>
    </source>
</evidence>
<dbReference type="SMART" id="SM00822">
    <property type="entry name" value="PKS_KR"/>
    <property type="match status" value="1"/>
</dbReference>
<dbReference type="InterPro" id="IPR057326">
    <property type="entry name" value="KR_dom"/>
</dbReference>
<dbReference type="CDD" id="cd00833">
    <property type="entry name" value="PKS"/>
    <property type="match status" value="1"/>
</dbReference>
<dbReference type="STRING" id="1093900.A0A507AL64"/>
<dbReference type="Gene3D" id="3.30.70.3290">
    <property type="match status" value="1"/>
</dbReference>
<dbReference type="Gene3D" id="3.40.366.10">
    <property type="entry name" value="Malonyl-Coenzyme A Acyl Carrier Protein, domain 2"/>
    <property type="match status" value="1"/>
</dbReference>
<dbReference type="InterPro" id="IPR011032">
    <property type="entry name" value="GroES-like_sf"/>
</dbReference>
<evidence type="ECO:0000256" key="5">
    <source>
        <dbReference type="ARBA" id="ARBA00023002"/>
    </source>
</evidence>
<dbReference type="InterPro" id="IPR029063">
    <property type="entry name" value="SAM-dependent_MTases_sf"/>
</dbReference>
<dbReference type="InterPro" id="IPR049552">
    <property type="entry name" value="PKS_DH_N"/>
</dbReference>
<feature type="region of interest" description="C-terminal hotdog fold" evidence="8">
    <location>
        <begin position="1065"/>
        <end position="1210"/>
    </location>
</feature>
<dbReference type="Gene3D" id="3.40.47.10">
    <property type="match status" value="1"/>
</dbReference>
<dbReference type="InterPro" id="IPR014030">
    <property type="entry name" value="Ketoacyl_synth_N"/>
</dbReference>
<dbReference type="SUPFAM" id="SSF52151">
    <property type="entry name" value="FabD/lysophospholipase-like"/>
    <property type="match status" value="1"/>
</dbReference>
<evidence type="ECO:0000256" key="2">
    <source>
        <dbReference type="ARBA" id="ARBA00022553"/>
    </source>
</evidence>
<dbReference type="Pfam" id="PF00109">
    <property type="entry name" value="ketoacyl-synt"/>
    <property type="match status" value="1"/>
</dbReference>
<feature type="region of interest" description="N-terminal hotdog fold" evidence="8">
    <location>
        <begin position="925"/>
        <end position="1055"/>
    </location>
</feature>
<dbReference type="FunFam" id="3.40.50.720:FF:000209">
    <property type="entry name" value="Polyketide synthase Pks12"/>
    <property type="match status" value="1"/>
</dbReference>
<dbReference type="Gene3D" id="3.10.129.110">
    <property type="entry name" value="Polyketide synthase dehydratase"/>
    <property type="match status" value="1"/>
</dbReference>
<dbReference type="SUPFAM" id="SSF51735">
    <property type="entry name" value="NAD(P)-binding Rossmann-fold domains"/>
    <property type="match status" value="2"/>
</dbReference>
<dbReference type="GeneID" id="41969278"/>
<evidence type="ECO:0000313" key="14">
    <source>
        <dbReference type="Proteomes" id="UP000319257"/>
    </source>
</evidence>
<dbReference type="Pfam" id="PF16197">
    <property type="entry name" value="KAsynt_C_assoc"/>
    <property type="match status" value="1"/>
</dbReference>
<dbReference type="Pfam" id="PF21089">
    <property type="entry name" value="PKS_DH_N"/>
    <property type="match status" value="1"/>
</dbReference>
<dbReference type="EMBL" id="SKBQ01000007">
    <property type="protein sequence ID" value="TPX08273.1"/>
    <property type="molecule type" value="Genomic_DNA"/>
</dbReference>
<dbReference type="Proteomes" id="UP000319257">
    <property type="component" value="Unassembled WGS sequence"/>
</dbReference>
<dbReference type="InterPro" id="IPR009081">
    <property type="entry name" value="PP-bd_ACP"/>
</dbReference>